<dbReference type="GO" id="GO:0006906">
    <property type="term" value="P:vesicle fusion"/>
    <property type="evidence" value="ECO:0007669"/>
    <property type="project" value="TreeGrafter"/>
</dbReference>
<dbReference type="Gene3D" id="1.20.5.110">
    <property type="match status" value="1"/>
</dbReference>
<keyword evidence="4" id="KW-0653">Protein transport</keyword>
<keyword evidence="2" id="KW-0813">Transport</keyword>
<evidence type="ECO:0000256" key="6">
    <source>
        <dbReference type="ARBA" id="ARBA00023054"/>
    </source>
</evidence>
<dbReference type="InterPro" id="IPR038407">
    <property type="entry name" value="v-SNARE_N_sf"/>
</dbReference>
<dbReference type="GO" id="GO:0006886">
    <property type="term" value="P:intracellular protein transport"/>
    <property type="evidence" value="ECO:0007669"/>
    <property type="project" value="InterPro"/>
</dbReference>
<dbReference type="InterPro" id="IPR007705">
    <property type="entry name" value="Vesicle_trsprt_v-SNARE_N"/>
</dbReference>
<dbReference type="SUPFAM" id="SSF58038">
    <property type="entry name" value="SNARE fusion complex"/>
    <property type="match status" value="1"/>
</dbReference>
<dbReference type="Pfam" id="PF05008">
    <property type="entry name" value="V-SNARE"/>
    <property type="match status" value="2"/>
</dbReference>
<dbReference type="AlphaFoldDB" id="A0AAN9JBV4"/>
<dbReference type="GO" id="GO:0012507">
    <property type="term" value="C:ER to Golgi transport vesicle membrane"/>
    <property type="evidence" value="ECO:0007669"/>
    <property type="project" value="TreeGrafter"/>
</dbReference>
<dbReference type="Proteomes" id="UP001359559">
    <property type="component" value="Unassembled WGS sequence"/>
</dbReference>
<evidence type="ECO:0000256" key="2">
    <source>
        <dbReference type="ARBA" id="ARBA00022448"/>
    </source>
</evidence>
<feature type="domain" description="Vesicle transport v-SNARE N-terminal" evidence="9">
    <location>
        <begin position="1"/>
        <end position="54"/>
    </location>
</feature>
<evidence type="ECO:0000256" key="4">
    <source>
        <dbReference type="ARBA" id="ARBA00022927"/>
    </source>
</evidence>
<evidence type="ECO:0000256" key="1">
    <source>
        <dbReference type="ARBA" id="ARBA00006108"/>
    </source>
</evidence>
<feature type="domain" description="Vesicle transport v-SNARE N-terminal" evidence="9">
    <location>
        <begin position="62"/>
        <end position="101"/>
    </location>
</feature>
<keyword evidence="3" id="KW-0812">Transmembrane</keyword>
<proteinExistence type="inferred from homology"/>
<keyword evidence="11" id="KW-1185">Reference proteome</keyword>
<dbReference type="PANTHER" id="PTHR21230">
    <property type="entry name" value="VESICLE TRANSPORT V-SNARE PROTEIN VTI1-RELATED"/>
    <property type="match status" value="1"/>
</dbReference>
<evidence type="ECO:0000256" key="5">
    <source>
        <dbReference type="ARBA" id="ARBA00022989"/>
    </source>
</evidence>
<dbReference type="GO" id="GO:0000149">
    <property type="term" value="F:SNARE binding"/>
    <property type="evidence" value="ECO:0007669"/>
    <property type="project" value="TreeGrafter"/>
</dbReference>
<protein>
    <recommendedName>
        <fullName evidence="9">Vesicle transport v-SNARE N-terminal domain-containing protein</fullName>
    </recommendedName>
</protein>
<dbReference type="GO" id="GO:0031201">
    <property type="term" value="C:SNARE complex"/>
    <property type="evidence" value="ECO:0007669"/>
    <property type="project" value="TreeGrafter"/>
</dbReference>
<evidence type="ECO:0000256" key="8">
    <source>
        <dbReference type="ARBA" id="ARBA00060376"/>
    </source>
</evidence>
<comment type="caution">
    <text evidence="10">The sequence shown here is derived from an EMBL/GenBank/DDBJ whole genome shotgun (WGS) entry which is preliminary data.</text>
</comment>
<dbReference type="FunFam" id="1.20.58.400:FF:000001">
    <property type="entry name" value="Vesicle transport through interaction with t-SNAREs homolog 1A"/>
    <property type="match status" value="1"/>
</dbReference>
<evidence type="ECO:0000256" key="7">
    <source>
        <dbReference type="ARBA" id="ARBA00023136"/>
    </source>
</evidence>
<dbReference type="EMBL" id="JAYKXN010000004">
    <property type="protein sequence ID" value="KAK7295406.1"/>
    <property type="molecule type" value="Genomic_DNA"/>
</dbReference>
<keyword evidence="7" id="KW-0472">Membrane</keyword>
<dbReference type="SUPFAM" id="SSF47661">
    <property type="entry name" value="t-snare proteins"/>
    <property type="match status" value="1"/>
</dbReference>
<sequence>MSGTTFERYERQYCELSANLSKTCIEADALHDEQKKQKISEIKAGIDEAEPLVSSSLIFFLLIRKMDFEARSLQPDIKAVLLAKLREYKADLNIIKSQVKKILSCSDRNELLESAVADATMASADQRERLMTATERLNNSSGRIKGSRRTMLETEELGISILKDLHSQRQPLLHAHDTHLFDVLSNARNCLSVLSF</sequence>
<dbReference type="PANTHER" id="PTHR21230:SF67">
    <property type="entry name" value="VESICLE TRANSPORT V-SNARE 11-RELATED"/>
    <property type="match status" value="1"/>
</dbReference>
<dbReference type="Pfam" id="PF12352">
    <property type="entry name" value="V-SNARE_C"/>
    <property type="match status" value="1"/>
</dbReference>
<dbReference type="GO" id="GO:0005484">
    <property type="term" value="F:SNAP receptor activity"/>
    <property type="evidence" value="ECO:0007669"/>
    <property type="project" value="TreeGrafter"/>
</dbReference>
<gene>
    <name evidence="10" type="ORF">RJT34_18313</name>
</gene>
<dbReference type="Gene3D" id="1.20.58.400">
    <property type="entry name" value="t-snare proteins"/>
    <property type="match status" value="2"/>
</dbReference>
<reference evidence="10 11" key="1">
    <citation type="submission" date="2024-01" db="EMBL/GenBank/DDBJ databases">
        <title>The genomes of 5 underutilized Papilionoideae crops provide insights into root nodulation and disease resistance.</title>
        <authorList>
            <person name="Yuan L."/>
        </authorList>
    </citation>
    <scope>NUCLEOTIDE SEQUENCE [LARGE SCALE GENOMIC DNA]</scope>
    <source>
        <strain evidence="10">LY-2023</strain>
        <tissue evidence="10">Leaf</tissue>
    </source>
</reference>
<keyword evidence="5" id="KW-1133">Transmembrane helix</keyword>
<comment type="similarity">
    <text evidence="1">Belongs to the VTI1 family.</text>
</comment>
<dbReference type="CDD" id="cd15862">
    <property type="entry name" value="SNARE_Vti1"/>
    <property type="match status" value="1"/>
</dbReference>
<organism evidence="10 11">
    <name type="scientific">Clitoria ternatea</name>
    <name type="common">Butterfly pea</name>
    <dbReference type="NCBI Taxonomy" id="43366"/>
    <lineage>
        <taxon>Eukaryota</taxon>
        <taxon>Viridiplantae</taxon>
        <taxon>Streptophyta</taxon>
        <taxon>Embryophyta</taxon>
        <taxon>Tracheophyta</taxon>
        <taxon>Spermatophyta</taxon>
        <taxon>Magnoliopsida</taxon>
        <taxon>eudicotyledons</taxon>
        <taxon>Gunneridae</taxon>
        <taxon>Pentapetalae</taxon>
        <taxon>rosids</taxon>
        <taxon>fabids</taxon>
        <taxon>Fabales</taxon>
        <taxon>Fabaceae</taxon>
        <taxon>Papilionoideae</taxon>
        <taxon>50 kb inversion clade</taxon>
        <taxon>NPAAA clade</taxon>
        <taxon>indigoferoid/millettioid clade</taxon>
        <taxon>Phaseoleae</taxon>
        <taxon>Clitoria</taxon>
    </lineage>
</organism>
<evidence type="ECO:0000259" key="9">
    <source>
        <dbReference type="Pfam" id="PF05008"/>
    </source>
</evidence>
<dbReference type="FunFam" id="1.20.5.110:FF:000002">
    <property type="entry name" value="Vesicle transport through interaction with t-SNAREsB"/>
    <property type="match status" value="1"/>
</dbReference>
<comment type="subcellular location">
    <subcellularLocation>
        <location evidence="8">Prevacuolar compartment membrane</location>
        <topology evidence="8">Single-pass type IV membrane protein</topology>
    </subcellularLocation>
</comment>
<keyword evidence="6" id="KW-0175">Coiled coil</keyword>
<dbReference type="GO" id="GO:0005794">
    <property type="term" value="C:Golgi apparatus"/>
    <property type="evidence" value="ECO:0007669"/>
    <property type="project" value="TreeGrafter"/>
</dbReference>
<dbReference type="GO" id="GO:0031902">
    <property type="term" value="C:late endosome membrane"/>
    <property type="evidence" value="ECO:0007669"/>
    <property type="project" value="TreeGrafter"/>
</dbReference>
<dbReference type="InterPro" id="IPR010989">
    <property type="entry name" value="SNARE"/>
</dbReference>
<dbReference type="GO" id="GO:0005789">
    <property type="term" value="C:endoplasmic reticulum membrane"/>
    <property type="evidence" value="ECO:0007669"/>
    <property type="project" value="TreeGrafter"/>
</dbReference>
<evidence type="ECO:0000313" key="11">
    <source>
        <dbReference type="Proteomes" id="UP001359559"/>
    </source>
</evidence>
<accession>A0AAN9JBV4</accession>
<name>A0AAN9JBV4_CLITE</name>
<evidence type="ECO:0000256" key="3">
    <source>
        <dbReference type="ARBA" id="ARBA00022692"/>
    </source>
</evidence>
<evidence type="ECO:0000313" key="10">
    <source>
        <dbReference type="EMBL" id="KAK7295406.1"/>
    </source>
</evidence>